<evidence type="ECO:0000259" key="15">
    <source>
        <dbReference type="PROSITE" id="PS51384"/>
    </source>
</evidence>
<organism evidence="16 17">
    <name type="scientific">Rhodonia placenta</name>
    <dbReference type="NCBI Taxonomy" id="104341"/>
    <lineage>
        <taxon>Eukaryota</taxon>
        <taxon>Fungi</taxon>
        <taxon>Dikarya</taxon>
        <taxon>Basidiomycota</taxon>
        <taxon>Agaricomycotina</taxon>
        <taxon>Agaricomycetes</taxon>
        <taxon>Polyporales</taxon>
        <taxon>Adustoporiaceae</taxon>
        <taxon>Rhodonia</taxon>
    </lineage>
</organism>
<dbReference type="Gene3D" id="3.40.50.80">
    <property type="entry name" value="Nucleotide-binding domain of ferredoxin-NADP reductase (FNR) module"/>
    <property type="match status" value="1"/>
</dbReference>
<dbReference type="GO" id="GO:0015677">
    <property type="term" value="P:copper ion import"/>
    <property type="evidence" value="ECO:0007669"/>
    <property type="project" value="TreeGrafter"/>
</dbReference>
<dbReference type="PANTHER" id="PTHR32361:SF9">
    <property type="entry name" value="FERRIC REDUCTASE TRANSMEMBRANE COMPONENT 3-RELATED"/>
    <property type="match status" value="1"/>
</dbReference>
<dbReference type="PANTHER" id="PTHR32361">
    <property type="entry name" value="FERRIC/CUPRIC REDUCTASE TRANSMEMBRANE COMPONENT"/>
    <property type="match status" value="1"/>
</dbReference>
<reference evidence="16" key="2">
    <citation type="journal article" name="Front. Microbiol.">
        <title>Degradative Capacity of Two Strains of Rhodonia placenta: From Phenotype to Genotype.</title>
        <authorList>
            <person name="Kolle M."/>
            <person name="Horta M.A.C."/>
            <person name="Nowrousian M."/>
            <person name="Ohm R.A."/>
            <person name="Benz J.P."/>
            <person name="Pilgard A."/>
        </authorList>
    </citation>
    <scope>NUCLEOTIDE SEQUENCE</scope>
    <source>
        <strain evidence="16">FPRL280</strain>
    </source>
</reference>
<name>A0A8H7NW37_9APHY</name>
<feature type="transmembrane region" description="Helical" evidence="14">
    <location>
        <begin position="141"/>
        <end position="162"/>
    </location>
</feature>
<dbReference type="InterPro" id="IPR039261">
    <property type="entry name" value="FNR_nucleotide-bd"/>
</dbReference>
<evidence type="ECO:0000256" key="2">
    <source>
        <dbReference type="ARBA" id="ARBA00006278"/>
    </source>
</evidence>
<evidence type="ECO:0000256" key="7">
    <source>
        <dbReference type="ARBA" id="ARBA00022982"/>
    </source>
</evidence>
<proteinExistence type="inferred from homology"/>
<dbReference type="InterPro" id="IPR051410">
    <property type="entry name" value="Ferric/Cupric_Reductase"/>
</dbReference>
<accession>A0A8H7NW37</accession>
<evidence type="ECO:0000256" key="4">
    <source>
        <dbReference type="ARBA" id="ARBA00022448"/>
    </source>
</evidence>
<dbReference type="SUPFAM" id="SSF63380">
    <property type="entry name" value="Riboflavin synthase domain-like"/>
    <property type="match status" value="1"/>
</dbReference>
<dbReference type="SFLD" id="SFLDG01168">
    <property type="entry name" value="Ferric_reductase_subgroup_(FRE"/>
    <property type="match status" value="1"/>
</dbReference>
<evidence type="ECO:0000256" key="13">
    <source>
        <dbReference type="ARBA" id="ARBA00048483"/>
    </source>
</evidence>
<keyword evidence="6 14" id="KW-0812">Transmembrane</keyword>
<dbReference type="InterPro" id="IPR013121">
    <property type="entry name" value="Fe_red_NAD-bd_6"/>
</dbReference>
<evidence type="ECO:0000256" key="11">
    <source>
        <dbReference type="ARBA" id="ARBA00023136"/>
    </source>
</evidence>
<keyword evidence="7" id="KW-0249">Electron transport</keyword>
<keyword evidence="9" id="KW-0560">Oxidoreductase</keyword>
<dbReference type="SUPFAM" id="SSF52343">
    <property type="entry name" value="Ferredoxin reductase-like, C-terminal NADP-linked domain"/>
    <property type="match status" value="1"/>
</dbReference>
<comment type="subcellular location">
    <subcellularLocation>
        <location evidence="1">Cell membrane</location>
        <topology evidence="1">Multi-pass membrane protein</topology>
    </subcellularLocation>
</comment>
<dbReference type="GO" id="GO:0006826">
    <property type="term" value="P:iron ion transport"/>
    <property type="evidence" value="ECO:0007669"/>
    <property type="project" value="TreeGrafter"/>
</dbReference>
<gene>
    <name evidence="16" type="ORF">IEO21_08571</name>
</gene>
<evidence type="ECO:0000313" key="17">
    <source>
        <dbReference type="Proteomes" id="UP000639403"/>
    </source>
</evidence>
<dbReference type="InterPro" id="IPR013130">
    <property type="entry name" value="Fe3_Rdtase_TM_dom"/>
</dbReference>
<dbReference type="GO" id="GO:0005886">
    <property type="term" value="C:plasma membrane"/>
    <property type="evidence" value="ECO:0007669"/>
    <property type="project" value="UniProtKB-SubCell"/>
</dbReference>
<keyword evidence="5" id="KW-1003">Cell membrane</keyword>
<comment type="catalytic activity">
    <reaction evidence="13">
        <text>2 a Fe(II)-siderophore + NADP(+) + H(+) = 2 a Fe(III)-siderophore + NADPH</text>
        <dbReference type="Rhea" id="RHEA:28795"/>
        <dbReference type="Rhea" id="RHEA-COMP:11342"/>
        <dbReference type="Rhea" id="RHEA-COMP:11344"/>
        <dbReference type="ChEBI" id="CHEBI:15378"/>
        <dbReference type="ChEBI" id="CHEBI:29033"/>
        <dbReference type="ChEBI" id="CHEBI:29034"/>
        <dbReference type="ChEBI" id="CHEBI:57783"/>
        <dbReference type="ChEBI" id="CHEBI:58349"/>
        <dbReference type="EC" id="1.16.1.9"/>
    </reaction>
</comment>
<feature type="transmembrane region" description="Helical" evidence="14">
    <location>
        <begin position="274"/>
        <end position="292"/>
    </location>
</feature>
<feature type="transmembrane region" description="Helical" evidence="14">
    <location>
        <begin position="215"/>
        <end position="234"/>
    </location>
</feature>
<evidence type="ECO:0000256" key="5">
    <source>
        <dbReference type="ARBA" id="ARBA00022475"/>
    </source>
</evidence>
<evidence type="ECO:0000256" key="14">
    <source>
        <dbReference type="SAM" id="Phobius"/>
    </source>
</evidence>
<feature type="transmembrane region" description="Helical" evidence="14">
    <location>
        <begin position="246"/>
        <end position="267"/>
    </location>
</feature>
<comment type="similarity">
    <text evidence="2">Belongs to the ferric reductase (FRE) family.</text>
</comment>
<dbReference type="SFLD" id="SFLDS00052">
    <property type="entry name" value="Ferric_Reductase_Domain"/>
    <property type="match status" value="1"/>
</dbReference>
<dbReference type="InterPro" id="IPR017927">
    <property type="entry name" value="FAD-bd_FR_type"/>
</dbReference>
<keyword evidence="8 14" id="KW-1133">Transmembrane helix</keyword>
<dbReference type="GO" id="GO:0006879">
    <property type="term" value="P:intracellular iron ion homeostasis"/>
    <property type="evidence" value="ECO:0007669"/>
    <property type="project" value="TreeGrafter"/>
</dbReference>
<evidence type="ECO:0000256" key="1">
    <source>
        <dbReference type="ARBA" id="ARBA00004651"/>
    </source>
</evidence>
<keyword evidence="12" id="KW-0325">Glycoprotein</keyword>
<keyword evidence="11 14" id="KW-0472">Membrane</keyword>
<dbReference type="GO" id="GO:0052851">
    <property type="term" value="F:ferric-chelate reductase (NADPH) activity"/>
    <property type="evidence" value="ECO:0007669"/>
    <property type="project" value="UniProtKB-EC"/>
</dbReference>
<dbReference type="EMBL" id="JADOXO010000316">
    <property type="protein sequence ID" value="KAF9806713.1"/>
    <property type="molecule type" value="Genomic_DNA"/>
</dbReference>
<dbReference type="InterPro" id="IPR013112">
    <property type="entry name" value="FAD-bd_8"/>
</dbReference>
<feature type="transmembrane region" description="Helical" evidence="14">
    <location>
        <begin position="174"/>
        <end position="194"/>
    </location>
</feature>
<keyword evidence="10" id="KW-0406">Ion transport</keyword>
<evidence type="ECO:0000256" key="12">
    <source>
        <dbReference type="ARBA" id="ARBA00023180"/>
    </source>
</evidence>
<comment type="caution">
    <text evidence="16">The sequence shown here is derived from an EMBL/GenBank/DDBJ whole genome shotgun (WGS) entry which is preliminary data.</text>
</comment>
<protein>
    <recommendedName>
        <fullName evidence="3">ferric-chelate reductase (NADPH)</fullName>
        <ecNumber evidence="3">1.16.1.9</ecNumber>
    </recommendedName>
</protein>
<keyword evidence="4" id="KW-0813">Transport</keyword>
<evidence type="ECO:0000256" key="9">
    <source>
        <dbReference type="ARBA" id="ARBA00023002"/>
    </source>
</evidence>
<evidence type="ECO:0000256" key="6">
    <source>
        <dbReference type="ARBA" id="ARBA00022692"/>
    </source>
</evidence>
<feature type="domain" description="FAD-binding FR-type" evidence="15">
    <location>
        <begin position="314"/>
        <end position="431"/>
    </location>
</feature>
<evidence type="ECO:0000256" key="3">
    <source>
        <dbReference type="ARBA" id="ARBA00012668"/>
    </source>
</evidence>
<evidence type="ECO:0000313" key="16">
    <source>
        <dbReference type="EMBL" id="KAF9806713.1"/>
    </source>
</evidence>
<sequence>MIESTLIMDPASGRETSLDALQHSAVPKAESANVVFWVDIFILCFIAICTLFQSPRYFARLLSPDERGGGHFLSRNPVARTVASSPSLMKTSESSADLVERAHSGKLEQRTNAFVPQHIRAWPTVLRTTTAFLRIRFLGRIHLGGTMLLTFYFGLLLFAGLYRDSLFTNQIRAAYVAVSQIPFVVALAMKNNIISMLIGIGWDHMNYIHRFTGRLLVIAANVHAIGYIYRWTILGKFTRHIEQPRYIWGIVALVCVDVLFFFSLAIWRQRAYNVFFVSHVVAFILFLVAVCFHMRDALPYVLVGAGIYVVDLLLRFAKTRICAANLQALPELDMTSLQIPTLNAGWRAGQHVRLRVLSTGMGWHGWAETHPFTIASASMGTAQQGLVILAKNTGRWTQRLYNIAAGSPFGEGSNVIVKVMVEGPYGGPGNTVISSFSGALFVVGGSGISYALSSVEELLEKAARGTSSVAVVDLIWCVKYPDSLIPLASIFSSLLLESAAGPTALQISVFFTRAPTAGHSLKAFDLPAGMTLDSGHPNIPCRLADLVERTKARQAAAGTRAKPRGVLVGTCGPLALGEVVREAIDGLDELLYETVGGIELNEECVVAICPLLPPGADASLPHQNLLSLRGVPWASALGFGGGTGPLVCNVAVSTPPWQ</sequence>
<dbReference type="AlphaFoldDB" id="A0A8H7NW37"/>
<dbReference type="Proteomes" id="UP000639403">
    <property type="component" value="Unassembled WGS sequence"/>
</dbReference>
<dbReference type="Pfam" id="PF01794">
    <property type="entry name" value="Ferric_reduct"/>
    <property type="match status" value="1"/>
</dbReference>
<dbReference type="Pfam" id="PF08022">
    <property type="entry name" value="FAD_binding_8"/>
    <property type="match status" value="1"/>
</dbReference>
<feature type="transmembrane region" description="Helical" evidence="14">
    <location>
        <begin position="34"/>
        <end position="52"/>
    </location>
</feature>
<dbReference type="EC" id="1.16.1.9" evidence="3"/>
<evidence type="ECO:0000256" key="10">
    <source>
        <dbReference type="ARBA" id="ARBA00023065"/>
    </source>
</evidence>
<dbReference type="Pfam" id="PF08030">
    <property type="entry name" value="NAD_binding_6"/>
    <property type="match status" value="1"/>
</dbReference>
<dbReference type="CDD" id="cd06186">
    <property type="entry name" value="NOX_Duox_like_FAD_NADP"/>
    <property type="match status" value="1"/>
</dbReference>
<reference evidence="16" key="1">
    <citation type="submission" date="2020-11" db="EMBL/GenBank/DDBJ databases">
        <authorList>
            <person name="Koelle M."/>
            <person name="Horta M.A.C."/>
            <person name="Nowrousian M."/>
            <person name="Ohm R.A."/>
            <person name="Benz P."/>
            <person name="Pilgard A."/>
        </authorList>
    </citation>
    <scope>NUCLEOTIDE SEQUENCE</scope>
    <source>
        <strain evidence="16">FPRL280</strain>
    </source>
</reference>
<dbReference type="PROSITE" id="PS51384">
    <property type="entry name" value="FAD_FR"/>
    <property type="match status" value="1"/>
</dbReference>
<evidence type="ECO:0000256" key="8">
    <source>
        <dbReference type="ARBA" id="ARBA00022989"/>
    </source>
</evidence>
<dbReference type="InterPro" id="IPR017938">
    <property type="entry name" value="Riboflavin_synthase-like_b-brl"/>
</dbReference>